<dbReference type="SMART" id="SM00895">
    <property type="entry name" value="FCD"/>
    <property type="match status" value="1"/>
</dbReference>
<reference evidence="5 6" key="1">
    <citation type="submission" date="2019-03" db="EMBL/GenBank/DDBJ databases">
        <title>Rhodobacteraceae bacterium SM1902, a new member of the family Rhodobacteraceae isolated from Yantai.</title>
        <authorList>
            <person name="Sun Y."/>
        </authorList>
    </citation>
    <scope>NUCLEOTIDE SEQUENCE [LARGE SCALE GENOMIC DNA]</scope>
    <source>
        <strain evidence="5 6">SM1902</strain>
    </source>
</reference>
<protein>
    <submittedName>
        <fullName evidence="5">GntR family transcriptional regulator</fullName>
    </submittedName>
</protein>
<proteinExistence type="predicted"/>
<dbReference type="SUPFAM" id="SSF48008">
    <property type="entry name" value="GntR ligand-binding domain-like"/>
    <property type="match status" value="1"/>
</dbReference>
<dbReference type="OrthoDB" id="9788098at2"/>
<dbReference type="Proteomes" id="UP000294562">
    <property type="component" value="Unassembled WGS sequence"/>
</dbReference>
<evidence type="ECO:0000256" key="2">
    <source>
        <dbReference type="ARBA" id="ARBA00023125"/>
    </source>
</evidence>
<keyword evidence="2" id="KW-0238">DNA-binding</keyword>
<dbReference type="GO" id="GO:0003700">
    <property type="term" value="F:DNA-binding transcription factor activity"/>
    <property type="evidence" value="ECO:0007669"/>
    <property type="project" value="InterPro"/>
</dbReference>
<sequence length="231" mass="26098">MSDLPIQPLTLLPNQTATDQVFDALHAALISVQLAPGTKVSEADIAKKLDVSRQPVRDAFFRLSKLGFLAIRPQRATLVTKISEQAVLDAVFVRIALEVECVRHAIDRLTDADAGALRKSLGQQHEALNNKDKSVFHALDEAFHEDICRIAGHTHAWDLILEQKAHMDRVRFLTLSETRRQTVYRQHSHLVASMIKRDADAAERQIREHLGEIRQTLEQTRTEHATYFDAS</sequence>
<dbReference type="InterPro" id="IPR036388">
    <property type="entry name" value="WH-like_DNA-bd_sf"/>
</dbReference>
<dbReference type="Gene3D" id="1.10.10.10">
    <property type="entry name" value="Winged helix-like DNA-binding domain superfamily/Winged helix DNA-binding domain"/>
    <property type="match status" value="1"/>
</dbReference>
<organism evidence="5 6">
    <name type="scientific">Meridianimarinicoccus aquatilis</name>
    <dbReference type="NCBI Taxonomy" id="2552766"/>
    <lineage>
        <taxon>Bacteria</taxon>
        <taxon>Pseudomonadati</taxon>
        <taxon>Pseudomonadota</taxon>
        <taxon>Alphaproteobacteria</taxon>
        <taxon>Rhodobacterales</taxon>
        <taxon>Paracoccaceae</taxon>
        <taxon>Meridianimarinicoccus</taxon>
    </lineage>
</organism>
<evidence type="ECO:0000259" key="4">
    <source>
        <dbReference type="PROSITE" id="PS50949"/>
    </source>
</evidence>
<comment type="caution">
    <text evidence="5">The sequence shown here is derived from an EMBL/GenBank/DDBJ whole genome shotgun (WGS) entry which is preliminary data.</text>
</comment>
<dbReference type="Gene3D" id="1.20.120.530">
    <property type="entry name" value="GntR ligand-binding domain-like"/>
    <property type="match status" value="1"/>
</dbReference>
<dbReference type="SMART" id="SM00345">
    <property type="entry name" value="HTH_GNTR"/>
    <property type="match status" value="1"/>
</dbReference>
<keyword evidence="6" id="KW-1185">Reference proteome</keyword>
<dbReference type="InterPro" id="IPR000524">
    <property type="entry name" value="Tscrpt_reg_HTH_GntR"/>
</dbReference>
<feature type="domain" description="HTH gntR-type" evidence="4">
    <location>
        <begin position="15"/>
        <end position="82"/>
    </location>
</feature>
<dbReference type="PROSITE" id="PS50949">
    <property type="entry name" value="HTH_GNTR"/>
    <property type="match status" value="1"/>
</dbReference>
<keyword evidence="3" id="KW-0804">Transcription</keyword>
<evidence type="ECO:0000256" key="1">
    <source>
        <dbReference type="ARBA" id="ARBA00023015"/>
    </source>
</evidence>
<dbReference type="Pfam" id="PF07729">
    <property type="entry name" value="FCD"/>
    <property type="match status" value="1"/>
</dbReference>
<dbReference type="InterPro" id="IPR036390">
    <property type="entry name" value="WH_DNA-bd_sf"/>
</dbReference>
<dbReference type="AlphaFoldDB" id="A0A4R6B0A9"/>
<evidence type="ECO:0000256" key="3">
    <source>
        <dbReference type="ARBA" id="ARBA00023163"/>
    </source>
</evidence>
<gene>
    <name evidence="5" type="ORF">E2L05_04450</name>
</gene>
<dbReference type="RefSeq" id="WP_133341691.1">
    <property type="nucleotide sequence ID" value="NZ_SMZO01000007.1"/>
</dbReference>
<dbReference type="SUPFAM" id="SSF46785">
    <property type="entry name" value="Winged helix' DNA-binding domain"/>
    <property type="match status" value="1"/>
</dbReference>
<accession>A0A4R6B0A9</accession>
<dbReference type="InterPro" id="IPR011711">
    <property type="entry name" value="GntR_C"/>
</dbReference>
<dbReference type="Pfam" id="PF00392">
    <property type="entry name" value="GntR"/>
    <property type="match status" value="1"/>
</dbReference>
<dbReference type="PANTHER" id="PTHR43537:SF6">
    <property type="entry name" value="HTH-TYPE TRANSCRIPTIONAL REPRESSOR RSPR"/>
    <property type="match status" value="1"/>
</dbReference>
<dbReference type="EMBL" id="SMZO01000007">
    <property type="protein sequence ID" value="TDL90541.1"/>
    <property type="molecule type" value="Genomic_DNA"/>
</dbReference>
<keyword evidence="1" id="KW-0805">Transcription regulation</keyword>
<evidence type="ECO:0000313" key="6">
    <source>
        <dbReference type="Proteomes" id="UP000294562"/>
    </source>
</evidence>
<dbReference type="GO" id="GO:0003677">
    <property type="term" value="F:DNA binding"/>
    <property type="evidence" value="ECO:0007669"/>
    <property type="project" value="UniProtKB-KW"/>
</dbReference>
<dbReference type="PANTHER" id="PTHR43537">
    <property type="entry name" value="TRANSCRIPTIONAL REGULATOR, GNTR FAMILY"/>
    <property type="match status" value="1"/>
</dbReference>
<name>A0A4R6B0A9_9RHOB</name>
<evidence type="ECO:0000313" key="5">
    <source>
        <dbReference type="EMBL" id="TDL90541.1"/>
    </source>
</evidence>
<dbReference type="InterPro" id="IPR008920">
    <property type="entry name" value="TF_FadR/GntR_C"/>
</dbReference>